<dbReference type="Pfam" id="PF01551">
    <property type="entry name" value="Peptidase_M23"/>
    <property type="match status" value="1"/>
</dbReference>
<keyword evidence="6" id="KW-1185">Reference proteome</keyword>
<evidence type="ECO:0000313" key="6">
    <source>
        <dbReference type="Proteomes" id="UP000295818"/>
    </source>
</evidence>
<keyword evidence="2" id="KW-0472">Membrane</keyword>
<evidence type="ECO:0000259" key="4">
    <source>
        <dbReference type="Pfam" id="PF01551"/>
    </source>
</evidence>
<dbReference type="EMBL" id="SLWM01000011">
    <property type="protein sequence ID" value="TCO18870.1"/>
    <property type="molecule type" value="Genomic_DNA"/>
</dbReference>
<feature type="region of interest" description="Disordered" evidence="1">
    <location>
        <begin position="177"/>
        <end position="273"/>
    </location>
</feature>
<keyword evidence="2" id="KW-1133">Transmembrane helix</keyword>
<dbReference type="RefSeq" id="WP_132191490.1">
    <property type="nucleotide sequence ID" value="NZ_SLWM01000011.1"/>
</dbReference>
<comment type="caution">
    <text evidence="5">The sequence shown here is derived from an EMBL/GenBank/DDBJ whole genome shotgun (WGS) entry which is preliminary data.</text>
</comment>
<name>A0ABY2BFK8_9ACTN</name>
<protein>
    <submittedName>
        <fullName evidence="5">Peptidase M23-like protein</fullName>
    </submittedName>
</protein>
<gene>
    <name evidence="5" type="ORF">EV644_111108</name>
</gene>
<organism evidence="5 6">
    <name type="scientific">Kribbella orskensis</name>
    <dbReference type="NCBI Taxonomy" id="2512216"/>
    <lineage>
        <taxon>Bacteria</taxon>
        <taxon>Bacillati</taxon>
        <taxon>Actinomycetota</taxon>
        <taxon>Actinomycetes</taxon>
        <taxon>Propionibacteriales</taxon>
        <taxon>Kribbellaceae</taxon>
        <taxon>Kribbella</taxon>
    </lineage>
</organism>
<evidence type="ECO:0000313" key="5">
    <source>
        <dbReference type="EMBL" id="TCO18870.1"/>
    </source>
</evidence>
<dbReference type="Gene3D" id="2.70.70.10">
    <property type="entry name" value="Glucose Permease (Domain IIA)"/>
    <property type="match status" value="1"/>
</dbReference>
<sequence length="300" mass="29886">MNPSSTAARPNLTPRALAALLLAALPWLLPAPATAAPVPTAPPEAVWPLDPRPAVIRGFERPPKPWLPGHRGLDLAGSPGQPVRSATSGTITYAGPLAGRGVIVVSRGPIRTTYEPVVPAIKPGAAVAPGSILGTLSAAGSHCAPKTCLHWGLLQSDTYLNPLTLLRSKPVRLLPLTPATNPATLRPTADPPPNSHPTPQPSKGQNPAAAPNQPSPEASDMAAAPHQPTGEAGGMAAGPAQPTGAADGVTAGPDQTPGVAGGTATALDRPSGEGGDLAAGLVVAAAGVLTVGGGLMIRRH</sequence>
<feature type="compositionally biased region" description="Pro residues" evidence="1">
    <location>
        <begin position="189"/>
        <end position="200"/>
    </location>
</feature>
<evidence type="ECO:0000256" key="3">
    <source>
        <dbReference type="SAM" id="SignalP"/>
    </source>
</evidence>
<dbReference type="CDD" id="cd12797">
    <property type="entry name" value="M23_peptidase"/>
    <property type="match status" value="1"/>
</dbReference>
<dbReference type="SUPFAM" id="SSF51261">
    <property type="entry name" value="Duplicated hybrid motif"/>
    <property type="match status" value="1"/>
</dbReference>
<evidence type="ECO:0000256" key="1">
    <source>
        <dbReference type="SAM" id="MobiDB-lite"/>
    </source>
</evidence>
<feature type="signal peptide" evidence="3">
    <location>
        <begin position="1"/>
        <end position="35"/>
    </location>
</feature>
<reference evidence="5 6" key="1">
    <citation type="journal article" date="2015" name="Stand. Genomic Sci.">
        <title>Genomic Encyclopedia of Bacterial and Archaeal Type Strains, Phase III: the genomes of soil and plant-associated and newly described type strains.</title>
        <authorList>
            <person name="Whitman W.B."/>
            <person name="Woyke T."/>
            <person name="Klenk H.P."/>
            <person name="Zhou Y."/>
            <person name="Lilburn T.G."/>
            <person name="Beck B.J."/>
            <person name="De Vos P."/>
            <person name="Vandamme P."/>
            <person name="Eisen J.A."/>
            <person name="Garrity G."/>
            <person name="Hugenholtz P."/>
            <person name="Kyrpides N.C."/>
        </authorList>
    </citation>
    <scope>NUCLEOTIDE SEQUENCE [LARGE SCALE GENOMIC DNA]</scope>
    <source>
        <strain evidence="5 6">VKM Ac-2538</strain>
    </source>
</reference>
<accession>A0ABY2BFK8</accession>
<feature type="compositionally biased region" description="Low complexity" evidence="1">
    <location>
        <begin position="205"/>
        <end position="219"/>
    </location>
</feature>
<dbReference type="InterPro" id="IPR016047">
    <property type="entry name" value="M23ase_b-sheet_dom"/>
</dbReference>
<feature type="domain" description="M23ase beta-sheet core" evidence="4">
    <location>
        <begin position="69"/>
        <end position="162"/>
    </location>
</feature>
<feature type="transmembrane region" description="Helical" evidence="2">
    <location>
        <begin position="277"/>
        <end position="297"/>
    </location>
</feature>
<evidence type="ECO:0000256" key="2">
    <source>
        <dbReference type="SAM" id="Phobius"/>
    </source>
</evidence>
<proteinExistence type="predicted"/>
<keyword evidence="3" id="KW-0732">Signal</keyword>
<dbReference type="Proteomes" id="UP000295818">
    <property type="component" value="Unassembled WGS sequence"/>
</dbReference>
<keyword evidence="2" id="KW-0812">Transmembrane</keyword>
<dbReference type="InterPro" id="IPR011055">
    <property type="entry name" value="Dup_hybrid_motif"/>
</dbReference>
<feature type="chain" id="PRO_5046760402" evidence="3">
    <location>
        <begin position="36"/>
        <end position="300"/>
    </location>
</feature>